<reference evidence="2 3" key="1">
    <citation type="submission" date="2024-02" db="EMBL/GenBank/DDBJ databases">
        <title>Discinaceae phylogenomics.</title>
        <authorList>
            <person name="Dirks A.C."/>
            <person name="James T.Y."/>
        </authorList>
    </citation>
    <scope>NUCLEOTIDE SEQUENCE [LARGE SCALE GENOMIC DNA]</scope>
    <source>
        <strain evidence="2 3">ACD0624</strain>
    </source>
</reference>
<evidence type="ECO:0000313" key="3">
    <source>
        <dbReference type="Proteomes" id="UP001447188"/>
    </source>
</evidence>
<sequence length="51" mass="5213">MADEIQVPTPLASEKGLPGNAADSAADSAIVSDHPSKPAGDGVTVQIAYYW</sequence>
<proteinExistence type="predicted"/>
<name>A0ABR3GFZ6_9PEZI</name>
<evidence type="ECO:0000256" key="1">
    <source>
        <dbReference type="SAM" id="MobiDB-lite"/>
    </source>
</evidence>
<protein>
    <submittedName>
        <fullName evidence="2">Uncharacterized protein</fullName>
    </submittedName>
</protein>
<dbReference type="Proteomes" id="UP001447188">
    <property type="component" value="Unassembled WGS sequence"/>
</dbReference>
<gene>
    <name evidence="2" type="ORF">Q9L58_006263</name>
</gene>
<evidence type="ECO:0000313" key="2">
    <source>
        <dbReference type="EMBL" id="KAL0634830.1"/>
    </source>
</evidence>
<comment type="caution">
    <text evidence="2">The sequence shown here is derived from an EMBL/GenBank/DDBJ whole genome shotgun (WGS) entry which is preliminary data.</text>
</comment>
<keyword evidence="3" id="KW-1185">Reference proteome</keyword>
<accession>A0ABR3GFZ6</accession>
<feature type="region of interest" description="Disordered" evidence="1">
    <location>
        <begin position="1"/>
        <end position="41"/>
    </location>
</feature>
<organism evidence="2 3">
    <name type="scientific">Discina gigas</name>
    <dbReference type="NCBI Taxonomy" id="1032678"/>
    <lineage>
        <taxon>Eukaryota</taxon>
        <taxon>Fungi</taxon>
        <taxon>Dikarya</taxon>
        <taxon>Ascomycota</taxon>
        <taxon>Pezizomycotina</taxon>
        <taxon>Pezizomycetes</taxon>
        <taxon>Pezizales</taxon>
        <taxon>Discinaceae</taxon>
        <taxon>Discina</taxon>
    </lineage>
</organism>
<dbReference type="EMBL" id="JBBBZM010000084">
    <property type="protein sequence ID" value="KAL0634830.1"/>
    <property type="molecule type" value="Genomic_DNA"/>
</dbReference>